<dbReference type="GO" id="GO:0003677">
    <property type="term" value="F:DNA binding"/>
    <property type="evidence" value="ECO:0007669"/>
    <property type="project" value="UniProtKB-KW"/>
</dbReference>
<dbReference type="Pfam" id="PF03479">
    <property type="entry name" value="PCC"/>
    <property type="match status" value="1"/>
</dbReference>
<dbReference type="Gene3D" id="3.30.1330.80">
    <property type="entry name" value="Hypothetical protein, similar to alpha- acetolactate decarboxylase, domain 2"/>
    <property type="match status" value="1"/>
</dbReference>
<evidence type="ECO:0000313" key="2">
    <source>
        <dbReference type="EMBL" id="MBW4657889.1"/>
    </source>
</evidence>
<organism evidence="2 3">
    <name type="scientific">Drouetiella hepatica Uher 2000/2452</name>
    <dbReference type="NCBI Taxonomy" id="904376"/>
    <lineage>
        <taxon>Bacteria</taxon>
        <taxon>Bacillati</taxon>
        <taxon>Cyanobacteriota</taxon>
        <taxon>Cyanophyceae</taxon>
        <taxon>Oculatellales</taxon>
        <taxon>Oculatellaceae</taxon>
        <taxon>Drouetiella</taxon>
    </lineage>
</organism>
<dbReference type="InterPro" id="IPR005175">
    <property type="entry name" value="PPC_dom"/>
</dbReference>
<reference evidence="2" key="1">
    <citation type="submission" date="2021-05" db="EMBL/GenBank/DDBJ databases">
        <authorList>
            <person name="Pietrasiak N."/>
            <person name="Ward R."/>
            <person name="Stajich J.E."/>
            <person name="Kurbessoian T."/>
        </authorList>
    </citation>
    <scope>NUCLEOTIDE SEQUENCE</scope>
    <source>
        <strain evidence="2">UHER 2000/2452</strain>
    </source>
</reference>
<feature type="domain" description="PPC" evidence="1">
    <location>
        <begin position="1"/>
        <end position="129"/>
    </location>
</feature>
<comment type="caution">
    <text evidence="2">The sequence shown here is derived from an EMBL/GenBank/DDBJ whole genome shotgun (WGS) entry which is preliminary data.</text>
</comment>
<dbReference type="PROSITE" id="PS51742">
    <property type="entry name" value="PPC"/>
    <property type="match status" value="1"/>
</dbReference>
<dbReference type="Proteomes" id="UP000757435">
    <property type="component" value="Unassembled WGS sequence"/>
</dbReference>
<dbReference type="EMBL" id="JAHHHD010000003">
    <property type="protein sequence ID" value="MBW4657889.1"/>
    <property type="molecule type" value="Genomic_DNA"/>
</dbReference>
<dbReference type="SUPFAM" id="SSF117856">
    <property type="entry name" value="AF0104/ALDC/Ptd012-like"/>
    <property type="match status" value="1"/>
</dbReference>
<evidence type="ECO:0000313" key="3">
    <source>
        <dbReference type="Proteomes" id="UP000757435"/>
    </source>
</evidence>
<dbReference type="PANTHER" id="PTHR34988">
    <property type="entry name" value="PROTEIN, PUTATIVE-RELATED"/>
    <property type="match status" value="1"/>
</dbReference>
<accession>A0A951ULQ0</accession>
<reference evidence="2" key="2">
    <citation type="journal article" date="2022" name="Microbiol. Resour. Announc.">
        <title>Metagenome Sequencing to Explore Phylogenomics of Terrestrial Cyanobacteria.</title>
        <authorList>
            <person name="Ward R.D."/>
            <person name="Stajich J.E."/>
            <person name="Johansen J.R."/>
            <person name="Huntemann M."/>
            <person name="Clum A."/>
            <person name="Foster B."/>
            <person name="Foster B."/>
            <person name="Roux S."/>
            <person name="Palaniappan K."/>
            <person name="Varghese N."/>
            <person name="Mukherjee S."/>
            <person name="Reddy T.B.K."/>
            <person name="Daum C."/>
            <person name="Copeland A."/>
            <person name="Chen I.A."/>
            <person name="Ivanova N.N."/>
            <person name="Kyrpides N.C."/>
            <person name="Shapiro N."/>
            <person name="Eloe-Fadrosh E.A."/>
            <person name="Pietrasiak N."/>
        </authorList>
    </citation>
    <scope>NUCLEOTIDE SEQUENCE</scope>
    <source>
        <strain evidence="2">UHER 2000/2452</strain>
    </source>
</reference>
<name>A0A951ULQ0_9CYAN</name>
<evidence type="ECO:0000259" key="1">
    <source>
        <dbReference type="PROSITE" id="PS51742"/>
    </source>
</evidence>
<dbReference type="CDD" id="cd11378">
    <property type="entry name" value="DUF296"/>
    <property type="match status" value="1"/>
</dbReference>
<proteinExistence type="predicted"/>
<dbReference type="PANTHER" id="PTHR34988:SF1">
    <property type="entry name" value="DNA-BINDING PROTEIN"/>
    <property type="match status" value="1"/>
</dbReference>
<keyword evidence="2" id="KW-0238">DNA-binding</keyword>
<gene>
    <name evidence="2" type="ORF">KME15_04390</name>
</gene>
<sequence length="141" mass="15298">MHTTALRLHPQQDLKAELEAFVQTQGIEAACIITCVGSLTQAAVRFAGQADGTLLEGKFEIVSLAGVMSRHGSHYHMAIADSTGRTLGGHVMPGCLIYTTAEIIIGILPHLSFWREPDPITTYQELAIGFIDPKDLIDPKE</sequence>
<dbReference type="AlphaFoldDB" id="A0A951ULQ0"/>
<protein>
    <submittedName>
        <fullName evidence="2">DNA-binding protein</fullName>
    </submittedName>
</protein>